<dbReference type="EMBL" id="PVNG01000002">
    <property type="protein sequence ID" value="PRX68964.1"/>
    <property type="molecule type" value="Genomic_DNA"/>
</dbReference>
<evidence type="ECO:0000313" key="5">
    <source>
        <dbReference type="EMBL" id="PRX68964.1"/>
    </source>
</evidence>
<comment type="caution">
    <text evidence="5">The sequence shown here is derived from an EMBL/GenBank/DDBJ whole genome shotgun (WGS) entry which is preliminary data.</text>
</comment>
<dbReference type="InterPro" id="IPR018114">
    <property type="entry name" value="TRYPSIN_HIS"/>
</dbReference>
<feature type="signal peptide" evidence="3">
    <location>
        <begin position="1"/>
        <end position="31"/>
    </location>
</feature>
<feature type="chain" id="PRO_5039259767" evidence="3">
    <location>
        <begin position="32"/>
        <end position="379"/>
    </location>
</feature>
<evidence type="ECO:0000256" key="2">
    <source>
        <dbReference type="SAM" id="MobiDB-lite"/>
    </source>
</evidence>
<dbReference type="InterPro" id="IPR001254">
    <property type="entry name" value="Trypsin_dom"/>
</dbReference>
<accession>A0A2T0N872</accession>
<name>A0A2T0N872_9ACTN</name>
<dbReference type="PANTHER" id="PTHR15462">
    <property type="entry name" value="SERINE PROTEASE"/>
    <property type="match status" value="1"/>
</dbReference>
<feature type="domain" description="Peptidase S1" evidence="4">
    <location>
        <begin position="171"/>
        <end position="292"/>
    </location>
</feature>
<dbReference type="Gene3D" id="2.40.10.10">
    <property type="entry name" value="Trypsin-like serine proteases"/>
    <property type="match status" value="2"/>
</dbReference>
<proteinExistence type="predicted"/>
<gene>
    <name evidence="5" type="ORF">B0I32_10220</name>
</gene>
<sequence length="379" mass="39502">MTLSTPLLAAAPLLAGLIGPALIGAAPAAQQADRPAVAPAQAPAHTGGRTTGHATGRAAQNAAAPGDIVEHVAARTAADQRRVLDYWTPERMAKALPIGLLDIVTDDGLLSGLTGDADLRTTPELTGRRADLTVPRELVGTHRMAAARPDTSTIGARWMTGGLVSRTTGRVFLTVAGADFVCSASTVRSANRDVVVTAGHCVKDGAGAWAANWTFVPGYGTRGTHPYGQYTARRMFVAGPWSRGGDDDYDVGMVALATSHGRHVADVVGTQEIAFDAGRGGQAFGFGYPADPPYDGGHLVYCAGRLKDDPYGQSRDQGLGCDMTAGSSGGPWMTKFDPATGKGTIMSLSSFKYSDDRRTMYGPYFGQTIKALYGTAQNA</sequence>
<feature type="region of interest" description="Disordered" evidence="2">
    <location>
        <begin position="34"/>
        <end position="63"/>
    </location>
</feature>
<dbReference type="Pfam" id="PF00089">
    <property type="entry name" value="Trypsin"/>
    <property type="match status" value="1"/>
</dbReference>
<dbReference type="AlphaFoldDB" id="A0A2T0N872"/>
<dbReference type="GO" id="GO:0006508">
    <property type="term" value="P:proteolysis"/>
    <property type="evidence" value="ECO:0007669"/>
    <property type="project" value="InterPro"/>
</dbReference>
<evidence type="ECO:0000256" key="1">
    <source>
        <dbReference type="ARBA" id="ARBA00022729"/>
    </source>
</evidence>
<keyword evidence="1 3" id="KW-0732">Signal</keyword>
<feature type="compositionally biased region" description="Low complexity" evidence="2">
    <location>
        <begin position="34"/>
        <end position="59"/>
    </location>
</feature>
<dbReference type="InterPro" id="IPR009003">
    <property type="entry name" value="Peptidase_S1_PA"/>
</dbReference>
<evidence type="ECO:0000313" key="6">
    <source>
        <dbReference type="Proteomes" id="UP000238312"/>
    </source>
</evidence>
<dbReference type="InterPro" id="IPR050966">
    <property type="entry name" value="Glutamyl_endopeptidase"/>
</dbReference>
<dbReference type="RefSeq" id="WP_181306978.1">
    <property type="nucleotide sequence ID" value="NZ_PVNG01000002.1"/>
</dbReference>
<keyword evidence="6" id="KW-1185">Reference proteome</keyword>
<dbReference type="GO" id="GO:0004252">
    <property type="term" value="F:serine-type endopeptidase activity"/>
    <property type="evidence" value="ECO:0007669"/>
    <property type="project" value="InterPro"/>
</dbReference>
<organism evidence="5 6">
    <name type="scientific">Nonomuraea fuscirosea</name>
    <dbReference type="NCBI Taxonomy" id="1291556"/>
    <lineage>
        <taxon>Bacteria</taxon>
        <taxon>Bacillati</taxon>
        <taxon>Actinomycetota</taxon>
        <taxon>Actinomycetes</taxon>
        <taxon>Streptosporangiales</taxon>
        <taxon>Streptosporangiaceae</taxon>
        <taxon>Nonomuraea</taxon>
    </lineage>
</organism>
<protein>
    <submittedName>
        <fullName evidence="5">V8-like Glu-specific endopeptidase</fullName>
    </submittedName>
</protein>
<dbReference type="InterPro" id="IPR043504">
    <property type="entry name" value="Peptidase_S1_PA_chymotrypsin"/>
</dbReference>
<dbReference type="Proteomes" id="UP000238312">
    <property type="component" value="Unassembled WGS sequence"/>
</dbReference>
<evidence type="ECO:0000256" key="3">
    <source>
        <dbReference type="SAM" id="SignalP"/>
    </source>
</evidence>
<evidence type="ECO:0000259" key="4">
    <source>
        <dbReference type="Pfam" id="PF00089"/>
    </source>
</evidence>
<reference evidence="5 6" key="1">
    <citation type="submission" date="2018-03" db="EMBL/GenBank/DDBJ databases">
        <title>Genomic Encyclopedia of Type Strains, Phase III (KMG-III): the genomes of soil and plant-associated and newly described type strains.</title>
        <authorList>
            <person name="Whitman W."/>
        </authorList>
    </citation>
    <scope>NUCLEOTIDE SEQUENCE [LARGE SCALE GENOMIC DNA]</scope>
    <source>
        <strain evidence="5 6">CGMCC 4.7104</strain>
    </source>
</reference>
<dbReference type="SUPFAM" id="SSF50494">
    <property type="entry name" value="Trypsin-like serine proteases"/>
    <property type="match status" value="1"/>
</dbReference>
<dbReference type="PROSITE" id="PS00134">
    <property type="entry name" value="TRYPSIN_HIS"/>
    <property type="match status" value="1"/>
</dbReference>